<comment type="pathway">
    <text evidence="2 9">Pyrimidine metabolism; UMP biosynthesis via de novo pathway; UMP from orotate: step 1/2.</text>
</comment>
<dbReference type="GO" id="GO:0004588">
    <property type="term" value="F:orotate phosphoribosyltransferase activity"/>
    <property type="evidence" value="ECO:0007669"/>
    <property type="project" value="UniProtKB-UniRule"/>
</dbReference>
<feature type="binding site" evidence="9">
    <location>
        <position position="106"/>
    </location>
    <ligand>
        <name>5-phospho-alpha-D-ribose 1-diphosphate</name>
        <dbReference type="ChEBI" id="CHEBI:58017"/>
        <note>ligand shared between dimeric partners</note>
    </ligand>
</feature>
<protein>
    <recommendedName>
        <fullName evidence="5 9">Orotate phosphoribosyltransferase</fullName>
        <shortName evidence="9">OPRT</shortName>
        <shortName evidence="9">OPRTase</shortName>
        <ecNumber evidence="5 9">2.4.2.10</ecNumber>
    </recommendedName>
</protein>
<feature type="binding site" evidence="9">
    <location>
        <position position="100"/>
    </location>
    <ligand>
        <name>5-phospho-alpha-D-ribose 1-diphosphate</name>
        <dbReference type="ChEBI" id="CHEBI:58017"/>
        <note>ligand shared between dimeric partners</note>
    </ligand>
</feature>
<reference evidence="11 12" key="1">
    <citation type="submission" date="2023-08" db="EMBL/GenBank/DDBJ databases">
        <title>Pleionea litopenaei sp. nov., isolated from stomach of juvenile Litopenaeus vannamei.</title>
        <authorList>
            <person name="Rho A.M."/>
            <person name="Hwang C.Y."/>
        </authorList>
    </citation>
    <scope>NUCLEOTIDE SEQUENCE [LARGE SCALE GENOMIC DNA]</scope>
    <source>
        <strain evidence="11 12">HL-JVS1</strain>
    </source>
</reference>
<dbReference type="PANTHER" id="PTHR46683:SF1">
    <property type="entry name" value="OROTATE PHOSPHORIBOSYLTRANSFERASE 1-RELATED"/>
    <property type="match status" value="1"/>
</dbReference>
<dbReference type="SUPFAM" id="SSF53271">
    <property type="entry name" value="PRTase-like"/>
    <property type="match status" value="1"/>
</dbReference>
<dbReference type="EC" id="2.4.2.10" evidence="5 9"/>
<organism evidence="11 12">
    <name type="scientific">Pleionea litopenaei</name>
    <dbReference type="NCBI Taxonomy" id="3070815"/>
    <lineage>
        <taxon>Bacteria</taxon>
        <taxon>Pseudomonadati</taxon>
        <taxon>Pseudomonadota</taxon>
        <taxon>Gammaproteobacteria</taxon>
        <taxon>Oceanospirillales</taxon>
        <taxon>Pleioneaceae</taxon>
        <taxon>Pleionea</taxon>
    </lineage>
</organism>
<dbReference type="GO" id="GO:0044205">
    <property type="term" value="P:'de novo' UMP biosynthetic process"/>
    <property type="evidence" value="ECO:0007669"/>
    <property type="project" value="UniProtKB-UniRule"/>
</dbReference>
<dbReference type="Proteomes" id="UP001239782">
    <property type="component" value="Chromosome"/>
</dbReference>
<dbReference type="InterPro" id="IPR023031">
    <property type="entry name" value="OPRT"/>
</dbReference>
<feature type="binding site" evidence="9">
    <location>
        <begin position="35"/>
        <end position="36"/>
    </location>
    <ligand>
        <name>orotate</name>
        <dbReference type="ChEBI" id="CHEBI:30839"/>
    </ligand>
</feature>
<feature type="binding site" description="in other chain" evidence="9">
    <location>
        <begin position="73"/>
        <end position="74"/>
    </location>
    <ligand>
        <name>5-phospho-alpha-D-ribose 1-diphosphate</name>
        <dbReference type="ChEBI" id="CHEBI:58017"/>
        <note>ligand shared between dimeric partners</note>
    </ligand>
</feature>
<keyword evidence="6 9" id="KW-0328">Glycosyltransferase</keyword>
<comment type="catalytic activity">
    <reaction evidence="9">
        <text>orotidine 5'-phosphate + diphosphate = orotate + 5-phospho-alpha-D-ribose 1-diphosphate</text>
        <dbReference type="Rhea" id="RHEA:10380"/>
        <dbReference type="ChEBI" id="CHEBI:30839"/>
        <dbReference type="ChEBI" id="CHEBI:33019"/>
        <dbReference type="ChEBI" id="CHEBI:57538"/>
        <dbReference type="ChEBI" id="CHEBI:58017"/>
        <dbReference type="EC" id="2.4.2.10"/>
    </reaction>
</comment>
<evidence type="ECO:0000256" key="3">
    <source>
        <dbReference type="ARBA" id="ARBA00006340"/>
    </source>
</evidence>
<evidence type="ECO:0000256" key="5">
    <source>
        <dbReference type="ARBA" id="ARBA00011971"/>
    </source>
</evidence>
<dbReference type="PANTHER" id="PTHR46683">
    <property type="entry name" value="OROTATE PHOSPHORIBOSYLTRANSFERASE 1-RELATED"/>
    <property type="match status" value="1"/>
</dbReference>
<feature type="binding site" description="in other chain" evidence="9">
    <location>
        <position position="101"/>
    </location>
    <ligand>
        <name>5-phospho-alpha-D-ribose 1-diphosphate</name>
        <dbReference type="ChEBI" id="CHEBI:58017"/>
        <note>ligand shared between dimeric partners</note>
    </ligand>
</feature>
<evidence type="ECO:0000313" key="11">
    <source>
        <dbReference type="EMBL" id="WMS85710.1"/>
    </source>
</evidence>
<keyword evidence="8 9" id="KW-0665">Pyrimidine biosynthesis</keyword>
<evidence type="ECO:0000256" key="4">
    <source>
        <dbReference type="ARBA" id="ARBA00011738"/>
    </source>
</evidence>
<dbReference type="GO" id="GO:0046132">
    <property type="term" value="P:pyrimidine ribonucleoside biosynthetic process"/>
    <property type="evidence" value="ECO:0007669"/>
    <property type="project" value="TreeGrafter"/>
</dbReference>
<dbReference type="HAMAP" id="MF_01208">
    <property type="entry name" value="PyrE"/>
    <property type="match status" value="1"/>
</dbReference>
<dbReference type="InterPro" id="IPR000836">
    <property type="entry name" value="PRTase_dom"/>
</dbReference>
<comment type="function">
    <text evidence="1 9">Catalyzes the transfer of a ribosyl phosphate group from 5-phosphoribose 1-diphosphate to orotate, leading to the formation of orotidine monophosphate (OMP).</text>
</comment>
<dbReference type="RefSeq" id="WP_309200863.1">
    <property type="nucleotide sequence ID" value="NZ_CP133548.1"/>
</dbReference>
<comment type="similarity">
    <text evidence="3 9">Belongs to the purine/pyrimidine phosphoribosyltransferase family. PyrE subfamily.</text>
</comment>
<comment type="subunit">
    <text evidence="4 9">Homodimer.</text>
</comment>
<feature type="domain" description="Phosphoribosyltransferase" evidence="10">
    <location>
        <begin position="54"/>
        <end position="160"/>
    </location>
</feature>
<dbReference type="GO" id="GO:0006207">
    <property type="term" value="P:'de novo' pyrimidine nucleobase biosynthetic process"/>
    <property type="evidence" value="ECO:0007669"/>
    <property type="project" value="TreeGrafter"/>
</dbReference>
<dbReference type="FunFam" id="3.40.50.2020:FF:000008">
    <property type="entry name" value="Orotate phosphoribosyltransferase"/>
    <property type="match status" value="1"/>
</dbReference>
<evidence type="ECO:0000256" key="9">
    <source>
        <dbReference type="HAMAP-Rule" id="MF_01208"/>
    </source>
</evidence>
<feature type="binding site" evidence="9">
    <location>
        <position position="157"/>
    </location>
    <ligand>
        <name>orotate</name>
        <dbReference type="ChEBI" id="CHEBI:30839"/>
    </ligand>
</feature>
<accession>A0AA51RQG5</accession>
<evidence type="ECO:0000256" key="1">
    <source>
        <dbReference type="ARBA" id="ARBA00003769"/>
    </source>
</evidence>
<keyword evidence="7 9" id="KW-0808">Transferase</keyword>
<feature type="binding site" description="in other chain" evidence="9">
    <location>
        <begin position="125"/>
        <end position="133"/>
    </location>
    <ligand>
        <name>5-phospho-alpha-D-ribose 1-diphosphate</name>
        <dbReference type="ChEBI" id="CHEBI:58017"/>
        <note>ligand shared between dimeric partners</note>
    </ligand>
</feature>
<feature type="binding site" evidence="9">
    <location>
        <position position="129"/>
    </location>
    <ligand>
        <name>orotate</name>
        <dbReference type="ChEBI" id="CHEBI:30839"/>
    </ligand>
</feature>
<dbReference type="Pfam" id="PF00156">
    <property type="entry name" value="Pribosyltran"/>
    <property type="match status" value="1"/>
</dbReference>
<dbReference type="NCBIfam" id="TIGR00336">
    <property type="entry name" value="pyrE"/>
    <property type="match status" value="1"/>
</dbReference>
<dbReference type="EMBL" id="CP133548">
    <property type="protein sequence ID" value="WMS85710.1"/>
    <property type="molecule type" value="Genomic_DNA"/>
</dbReference>
<evidence type="ECO:0000256" key="2">
    <source>
        <dbReference type="ARBA" id="ARBA00004889"/>
    </source>
</evidence>
<name>A0AA51RQG5_9GAMM</name>
<dbReference type="Gene3D" id="3.40.50.2020">
    <property type="match status" value="1"/>
</dbReference>
<dbReference type="KEGG" id="plei:Q9312_10840"/>
<dbReference type="InterPro" id="IPR004467">
    <property type="entry name" value="Or_phspho_trans_dom"/>
</dbReference>
<evidence type="ECO:0000256" key="7">
    <source>
        <dbReference type="ARBA" id="ARBA00022679"/>
    </source>
</evidence>
<dbReference type="GO" id="GO:0005737">
    <property type="term" value="C:cytoplasm"/>
    <property type="evidence" value="ECO:0007669"/>
    <property type="project" value="TreeGrafter"/>
</dbReference>
<keyword evidence="12" id="KW-1185">Reference proteome</keyword>
<dbReference type="InterPro" id="IPR029057">
    <property type="entry name" value="PRTase-like"/>
</dbReference>
<sequence length="216" mass="23204">MSSATKNAFLSLAIERQALKFGAFTLKSGRTSPYFFNAGLFASGGDLHRLGECYAATLVENNADFDMLFGPAYKGIPLATATATSLFTQFNKDVPVAYNRKEAKAHGEGGNIVGAPLQGKVMIVDDVITAGTAIRESIDLIQQQGAEPAGVLVALDRQERGSGELSAIQQVQADYNIPVFAIANLTDLSNFIKNDDQLSVYNEKIAQYRAQYGIQA</sequence>
<evidence type="ECO:0000259" key="10">
    <source>
        <dbReference type="Pfam" id="PF00156"/>
    </source>
</evidence>
<evidence type="ECO:0000256" key="6">
    <source>
        <dbReference type="ARBA" id="ARBA00022676"/>
    </source>
</evidence>
<dbReference type="AlphaFoldDB" id="A0AA51RQG5"/>
<keyword evidence="9" id="KW-0460">Magnesium</keyword>
<dbReference type="GO" id="GO:0000287">
    <property type="term" value="F:magnesium ion binding"/>
    <property type="evidence" value="ECO:0007669"/>
    <property type="project" value="UniProtKB-UniRule"/>
</dbReference>
<evidence type="ECO:0000313" key="12">
    <source>
        <dbReference type="Proteomes" id="UP001239782"/>
    </source>
</evidence>
<evidence type="ECO:0000256" key="8">
    <source>
        <dbReference type="ARBA" id="ARBA00022975"/>
    </source>
</evidence>
<feature type="binding site" evidence="9">
    <location>
        <position position="104"/>
    </location>
    <ligand>
        <name>5-phospho-alpha-D-ribose 1-diphosphate</name>
        <dbReference type="ChEBI" id="CHEBI:58017"/>
        <note>ligand shared between dimeric partners</note>
    </ligand>
</feature>
<proteinExistence type="inferred from homology"/>
<feature type="binding site" description="in other chain" evidence="9">
    <location>
        <position position="27"/>
    </location>
    <ligand>
        <name>5-phospho-alpha-D-ribose 1-diphosphate</name>
        <dbReference type="ChEBI" id="CHEBI:58017"/>
        <note>ligand shared between dimeric partners</note>
    </ligand>
</feature>
<dbReference type="CDD" id="cd06223">
    <property type="entry name" value="PRTases_typeI"/>
    <property type="match status" value="1"/>
</dbReference>
<gene>
    <name evidence="9 11" type="primary">pyrE</name>
    <name evidence="11" type="ORF">Q9312_10840</name>
</gene>
<comment type="cofactor">
    <cofactor evidence="9">
        <name>Mg(2+)</name>
        <dbReference type="ChEBI" id="CHEBI:18420"/>
    </cofactor>
</comment>